<dbReference type="PANTHER" id="PTHR10543:SF89">
    <property type="entry name" value="CAROTENOID 9,10(9',10')-CLEAVAGE DIOXYGENASE 1"/>
    <property type="match status" value="1"/>
</dbReference>
<sequence length="518" mass="56870">MTSVQTVELGNPYLEGFLEPVRTEITATDLKVTGQIPAHLNGRYLRNGPNPVADVDPAIYHWFSGDAMVHGVALQDGQAVWYRNRWVRTPPVCAALGEPQPMGLDPRVGLLSVGPNTNALSHAGRTLALVEGGGANYQLTDELDTVAPCDFDGTLFGGYTAHPHRDPATGELHAMSYSFTRGRTVQYSVIDNQGRARRTVDIEVSGSPMMHDFSLTDDYVVIYDLPVTFDPVQVVPVNVPRALSAPARLVLQSILGRVRIPSPITSMINRNRQPMHRMPYRWNPNYPARIGVMPRETGNGNARFGSVRWFDVEPCYVFHPLNAYTEKGADSQGAEVLVLDVVRYAQMFDRDRRGPGDNRPTLDRWTINLTTGAVTSERRDDRPQEFPRINETLLGRRHRFGYTLGFDGGYLSAGAKDMSTTLYKHDFTTGSSATAPLDPDLLIGEMSFVPNPAPAPGNAGLAEDDGVLIGMGTHRGRDEGVLLVLDAQTLETMATVHLPQRVPMGFHGNWAGNDVQSA</sequence>
<dbReference type="EC" id="1.13.11.-" evidence="6"/>
<dbReference type="Proteomes" id="UP000510682">
    <property type="component" value="Chromosome"/>
</dbReference>
<dbReference type="GO" id="GO:0010436">
    <property type="term" value="F:carotenoid dioxygenase activity"/>
    <property type="evidence" value="ECO:0007669"/>
    <property type="project" value="TreeGrafter"/>
</dbReference>
<accession>A0A7D6DZL2</accession>
<keyword evidence="8" id="KW-1185">Reference proteome</keyword>
<name>A0A7D6DZL2_9MYCO</name>
<reference evidence="7 8" key="2">
    <citation type="submission" date="2020-07" db="EMBL/GenBank/DDBJ databases">
        <authorList>
            <person name="Yu X."/>
        </authorList>
    </citation>
    <scope>NUCLEOTIDE SEQUENCE [LARGE SCALE GENOMIC DNA]</scope>
    <source>
        <strain evidence="8">24</strain>
    </source>
</reference>
<comment type="similarity">
    <text evidence="1 6">Belongs to the carotenoid oxygenase family.</text>
</comment>
<organism evidence="7 8">
    <name type="scientific">Mycobacterium vicinigordonae</name>
    <dbReference type="NCBI Taxonomy" id="1719132"/>
    <lineage>
        <taxon>Bacteria</taxon>
        <taxon>Bacillati</taxon>
        <taxon>Actinomycetota</taxon>
        <taxon>Actinomycetes</taxon>
        <taxon>Mycobacteriales</taxon>
        <taxon>Mycobacteriaceae</taxon>
        <taxon>Mycobacterium</taxon>
    </lineage>
</organism>
<reference evidence="8" key="3">
    <citation type="submission" date="2023-07" db="EMBL/GenBank/DDBJ databases">
        <title>Description of Mycobacterium gordonae subsp. intergordonae subsp.nov. and Mycobacterium gordonae subsp. gordonae subsp. nov.</title>
        <authorList>
            <person name="Huang H."/>
        </authorList>
    </citation>
    <scope>NUCLEOTIDE SEQUENCE [LARGE SCALE GENOMIC DNA]</scope>
    <source>
        <strain evidence="8">24</strain>
    </source>
</reference>
<evidence type="ECO:0000256" key="1">
    <source>
        <dbReference type="ARBA" id="ARBA00006787"/>
    </source>
</evidence>
<dbReference type="EMBL" id="CP059165">
    <property type="protein sequence ID" value="QLL08308.1"/>
    <property type="molecule type" value="Genomic_DNA"/>
</dbReference>
<evidence type="ECO:0000256" key="3">
    <source>
        <dbReference type="ARBA" id="ARBA00023002"/>
    </source>
</evidence>
<evidence type="ECO:0000256" key="4">
    <source>
        <dbReference type="ARBA" id="ARBA00023004"/>
    </source>
</evidence>
<keyword evidence="4 5" id="KW-0408">Iron</keyword>
<proteinExistence type="inferred from homology"/>
<feature type="binding site" evidence="5">
    <location>
        <position position="162"/>
    </location>
    <ligand>
        <name>Fe cation</name>
        <dbReference type="ChEBI" id="CHEBI:24875"/>
        <note>catalytic</note>
    </ligand>
</feature>
<feature type="binding site" evidence="5">
    <location>
        <position position="319"/>
    </location>
    <ligand>
        <name>Fe cation</name>
        <dbReference type="ChEBI" id="CHEBI:24875"/>
        <note>catalytic</note>
    </ligand>
</feature>
<dbReference type="InterPro" id="IPR004294">
    <property type="entry name" value="Carotenoid_Oase"/>
</dbReference>
<evidence type="ECO:0000256" key="5">
    <source>
        <dbReference type="PIRSR" id="PIRSR604294-1"/>
    </source>
</evidence>
<keyword evidence="3 6" id="KW-0560">Oxidoreductase</keyword>
<dbReference type="Pfam" id="PF03055">
    <property type="entry name" value="RPE65"/>
    <property type="match status" value="1"/>
</dbReference>
<keyword evidence="2 5" id="KW-0479">Metal-binding</keyword>
<dbReference type="GO" id="GO:0046872">
    <property type="term" value="F:metal ion binding"/>
    <property type="evidence" value="ECO:0007669"/>
    <property type="project" value="UniProtKB-KW"/>
</dbReference>
<evidence type="ECO:0000313" key="7">
    <source>
        <dbReference type="EMBL" id="QLL08308.1"/>
    </source>
</evidence>
<dbReference type="KEGG" id="mgor:H0P51_04940"/>
<dbReference type="GO" id="GO:0016121">
    <property type="term" value="P:carotene catabolic process"/>
    <property type="evidence" value="ECO:0007669"/>
    <property type="project" value="TreeGrafter"/>
</dbReference>
<evidence type="ECO:0000313" key="8">
    <source>
        <dbReference type="Proteomes" id="UP000510682"/>
    </source>
</evidence>
<evidence type="ECO:0000256" key="6">
    <source>
        <dbReference type="RuleBase" id="RU364048"/>
    </source>
</evidence>
<feature type="binding site" evidence="5">
    <location>
        <position position="211"/>
    </location>
    <ligand>
        <name>Fe cation</name>
        <dbReference type="ChEBI" id="CHEBI:24875"/>
        <note>catalytic</note>
    </ligand>
</feature>
<gene>
    <name evidence="7" type="ORF">H0P51_04940</name>
</gene>
<evidence type="ECO:0000256" key="2">
    <source>
        <dbReference type="ARBA" id="ARBA00022723"/>
    </source>
</evidence>
<protein>
    <recommendedName>
        <fullName evidence="6">Dioxygenase</fullName>
        <ecNumber evidence="6">1.13.11.-</ecNumber>
    </recommendedName>
</protein>
<dbReference type="RefSeq" id="WP_180916906.1">
    <property type="nucleotide sequence ID" value="NZ_CP059165.1"/>
</dbReference>
<feature type="binding site" evidence="5">
    <location>
        <position position="507"/>
    </location>
    <ligand>
        <name>Fe cation</name>
        <dbReference type="ChEBI" id="CHEBI:24875"/>
        <note>catalytic</note>
    </ligand>
</feature>
<keyword evidence="6" id="KW-0223">Dioxygenase</keyword>
<dbReference type="AlphaFoldDB" id="A0A7D6DZL2"/>
<reference evidence="8" key="1">
    <citation type="submission" date="2020-07" db="EMBL/GenBank/DDBJ databases">
        <title>Description of Mycobacterium gordonae subsp. intergordonae subsp.nov. and Mycobacterium gordonae subsp. gordonae subsp. nov.</title>
        <authorList>
            <person name="Yu X."/>
        </authorList>
    </citation>
    <scope>NUCLEOTIDE SEQUENCE [LARGE SCALE GENOMIC DNA]</scope>
    <source>
        <strain evidence="8">24</strain>
    </source>
</reference>
<comment type="cofactor">
    <cofactor evidence="5 6">
        <name>Fe(2+)</name>
        <dbReference type="ChEBI" id="CHEBI:29033"/>
    </cofactor>
    <text evidence="5 6">Binds 1 Fe(2+) ion per subunit.</text>
</comment>
<dbReference type="PANTHER" id="PTHR10543">
    <property type="entry name" value="BETA-CAROTENE DIOXYGENASE"/>
    <property type="match status" value="1"/>
</dbReference>